<protein>
    <submittedName>
        <fullName evidence="9">Putative permease</fullName>
    </submittedName>
</protein>
<evidence type="ECO:0000256" key="6">
    <source>
        <dbReference type="ARBA" id="ARBA00022989"/>
    </source>
</evidence>
<comment type="similarity">
    <text evidence="2">Belongs to the autoinducer-2 exporter (AI-2E) (TC 2.A.86) family.</text>
</comment>
<dbReference type="InterPro" id="IPR002549">
    <property type="entry name" value="AI-2E-like"/>
</dbReference>
<dbReference type="PATRIC" id="fig|86416.3.peg.3642"/>
<comment type="subcellular location">
    <subcellularLocation>
        <location evidence="1">Cell membrane</location>
        <topology evidence="1">Multi-pass membrane protein</topology>
    </subcellularLocation>
</comment>
<dbReference type="Pfam" id="PF01594">
    <property type="entry name" value="AI-2E_transport"/>
    <property type="match status" value="1"/>
</dbReference>
<feature type="transmembrane region" description="Helical" evidence="8">
    <location>
        <begin position="254"/>
        <end position="281"/>
    </location>
</feature>
<evidence type="ECO:0000256" key="3">
    <source>
        <dbReference type="ARBA" id="ARBA00022448"/>
    </source>
</evidence>
<organism evidence="9 10">
    <name type="scientific">Clostridium pasteurianum BC1</name>
    <dbReference type="NCBI Taxonomy" id="86416"/>
    <lineage>
        <taxon>Bacteria</taxon>
        <taxon>Bacillati</taxon>
        <taxon>Bacillota</taxon>
        <taxon>Clostridia</taxon>
        <taxon>Eubacteriales</taxon>
        <taxon>Clostridiaceae</taxon>
        <taxon>Clostridium</taxon>
    </lineage>
</organism>
<dbReference type="HOGENOM" id="CLU_031275_8_2_9"/>
<sequence length="366" mass="41536">MLKISLVVTKALGSDKVKKNIIYYLIIINLTLLAFNFLGKMAAIRKIIGVVDKAFLIPLFVSILIYYIIRPLNNIFIKKGLGYGRSSILTLIIFAFVLSGVFYYFSNYAYEQFQQISSKLWQIINDRKNIDGIINWVNNFINVEEIYSLATLMVKHYIQGIGYNFKRIISYFMNAFSMVLLIIVIVFYMLKDGHKFKEKLLTFIPEKYRDTSDRICDNCDDVLSHYVTGQAKVALSLSIMIFIGYIIIKMPNAMLLSSITFVLAFIPFIGFFISMIIPVIIALSMGLSMIIKLIVVFIIVQTLKGRIVVPAIMSKSMNIHPLTDIFLVISAISIAGPFAAFAVVPIYAIIKNTIIILKKIAYKKAN</sequence>
<dbReference type="RefSeq" id="WP_015616708.1">
    <property type="nucleotide sequence ID" value="NC_021182.1"/>
</dbReference>
<feature type="transmembrane region" description="Helical" evidence="8">
    <location>
        <begin position="50"/>
        <end position="69"/>
    </location>
</feature>
<dbReference type="Proteomes" id="UP000013523">
    <property type="component" value="Chromosome"/>
</dbReference>
<evidence type="ECO:0000313" key="10">
    <source>
        <dbReference type="Proteomes" id="UP000013523"/>
    </source>
</evidence>
<feature type="transmembrane region" description="Helical" evidence="8">
    <location>
        <begin position="81"/>
        <end position="105"/>
    </location>
</feature>
<dbReference type="AlphaFoldDB" id="R4KFP3"/>
<evidence type="ECO:0000256" key="4">
    <source>
        <dbReference type="ARBA" id="ARBA00022475"/>
    </source>
</evidence>
<feature type="transmembrane region" description="Helical" evidence="8">
    <location>
        <begin position="325"/>
        <end position="350"/>
    </location>
</feature>
<evidence type="ECO:0000256" key="2">
    <source>
        <dbReference type="ARBA" id="ARBA00009773"/>
    </source>
</evidence>
<dbReference type="STRING" id="86416.Clopa_3643"/>
<reference evidence="9 10" key="1">
    <citation type="submission" date="2012-01" db="EMBL/GenBank/DDBJ databases">
        <title>Complete sequence of chromosome of Clostridium pasteurianum BC1.</title>
        <authorList>
            <consortium name="US DOE Joint Genome Institute"/>
            <person name="Lucas S."/>
            <person name="Han J."/>
            <person name="Lapidus A."/>
            <person name="Cheng J.-F."/>
            <person name="Goodwin L."/>
            <person name="Pitluck S."/>
            <person name="Peters L."/>
            <person name="Mikhailova N."/>
            <person name="Teshima H."/>
            <person name="Detter J.C."/>
            <person name="Han C."/>
            <person name="Tapia R."/>
            <person name="Land M."/>
            <person name="Hauser L."/>
            <person name="Kyrpides N."/>
            <person name="Ivanova N."/>
            <person name="Pagani I."/>
            <person name="Dunn J."/>
            <person name="Taghavi S."/>
            <person name="Francis A."/>
            <person name="van der Lelie D."/>
            <person name="Woyke T."/>
        </authorList>
    </citation>
    <scope>NUCLEOTIDE SEQUENCE [LARGE SCALE GENOMIC DNA]</scope>
    <source>
        <strain evidence="9 10">BC1</strain>
    </source>
</reference>
<accession>R4KFP3</accession>
<keyword evidence="4" id="KW-1003">Cell membrane</keyword>
<dbReference type="PANTHER" id="PTHR21716">
    <property type="entry name" value="TRANSMEMBRANE PROTEIN"/>
    <property type="match status" value="1"/>
</dbReference>
<dbReference type="GO" id="GO:0005886">
    <property type="term" value="C:plasma membrane"/>
    <property type="evidence" value="ECO:0007669"/>
    <property type="project" value="UniProtKB-SubCell"/>
</dbReference>
<evidence type="ECO:0000256" key="5">
    <source>
        <dbReference type="ARBA" id="ARBA00022692"/>
    </source>
</evidence>
<keyword evidence="10" id="KW-1185">Reference proteome</keyword>
<dbReference type="eggNOG" id="COG0628">
    <property type="taxonomic scope" value="Bacteria"/>
</dbReference>
<dbReference type="KEGG" id="cpas:Clopa_3643"/>
<keyword evidence="6 8" id="KW-1133">Transmembrane helix</keyword>
<keyword evidence="7 8" id="KW-0472">Membrane</keyword>
<evidence type="ECO:0000313" key="9">
    <source>
        <dbReference type="EMBL" id="AGK98425.1"/>
    </source>
</evidence>
<evidence type="ECO:0000256" key="1">
    <source>
        <dbReference type="ARBA" id="ARBA00004651"/>
    </source>
</evidence>
<name>R4KFP3_CLOPA</name>
<dbReference type="EMBL" id="CP003261">
    <property type="protein sequence ID" value="AGK98425.1"/>
    <property type="molecule type" value="Genomic_DNA"/>
</dbReference>
<evidence type="ECO:0000256" key="8">
    <source>
        <dbReference type="SAM" id="Phobius"/>
    </source>
</evidence>
<proteinExistence type="inferred from homology"/>
<dbReference type="PANTHER" id="PTHR21716:SF53">
    <property type="entry name" value="PERMEASE PERM-RELATED"/>
    <property type="match status" value="1"/>
</dbReference>
<evidence type="ECO:0000256" key="7">
    <source>
        <dbReference type="ARBA" id="ARBA00023136"/>
    </source>
</evidence>
<keyword evidence="5 8" id="KW-0812">Transmembrane</keyword>
<feature type="transmembrane region" description="Helical" evidence="8">
    <location>
        <begin position="21"/>
        <end position="38"/>
    </location>
</feature>
<feature type="transmembrane region" description="Helical" evidence="8">
    <location>
        <begin position="168"/>
        <end position="190"/>
    </location>
</feature>
<feature type="transmembrane region" description="Helical" evidence="8">
    <location>
        <begin position="231"/>
        <end position="248"/>
    </location>
</feature>
<dbReference type="GO" id="GO:0055085">
    <property type="term" value="P:transmembrane transport"/>
    <property type="evidence" value="ECO:0007669"/>
    <property type="project" value="TreeGrafter"/>
</dbReference>
<keyword evidence="3" id="KW-0813">Transport</keyword>
<feature type="transmembrane region" description="Helical" evidence="8">
    <location>
        <begin position="293"/>
        <end position="313"/>
    </location>
</feature>
<gene>
    <name evidence="9" type="ORF">Clopa_3643</name>
</gene>